<keyword evidence="11 13" id="KW-0456">Lyase</keyword>
<dbReference type="Pfam" id="PF07714">
    <property type="entry name" value="PK_Tyr_Ser-Thr"/>
    <property type="match status" value="1"/>
</dbReference>
<keyword evidence="9" id="KW-0675">Receptor</keyword>
<dbReference type="SUPFAM" id="SSF55073">
    <property type="entry name" value="Nucleotide cyclase"/>
    <property type="match status" value="1"/>
</dbReference>
<evidence type="ECO:0000256" key="10">
    <source>
        <dbReference type="ARBA" id="ARBA00023180"/>
    </source>
</evidence>
<dbReference type="Pfam" id="PF01094">
    <property type="entry name" value="ANF_receptor"/>
    <property type="match status" value="2"/>
</dbReference>
<dbReference type="GO" id="GO:0007168">
    <property type="term" value="P:receptor guanylyl cyclase signaling pathway"/>
    <property type="evidence" value="ECO:0007669"/>
    <property type="project" value="TreeGrafter"/>
</dbReference>
<evidence type="ECO:0000259" key="17">
    <source>
        <dbReference type="PROSITE" id="PS50011"/>
    </source>
</evidence>
<evidence type="ECO:0000256" key="7">
    <source>
        <dbReference type="ARBA" id="ARBA00023134"/>
    </source>
</evidence>
<dbReference type="Proteomes" id="UP000549394">
    <property type="component" value="Unassembled WGS sequence"/>
</dbReference>
<feature type="region of interest" description="Disordered" evidence="15">
    <location>
        <begin position="451"/>
        <end position="475"/>
    </location>
</feature>
<feature type="transmembrane region" description="Helical" evidence="16">
    <location>
        <begin position="396"/>
        <end position="420"/>
    </location>
</feature>
<dbReference type="InterPro" id="IPR001828">
    <property type="entry name" value="ANF_lig-bd_rcpt"/>
</dbReference>
<keyword evidence="7" id="KW-0342">GTP-binding</keyword>
<evidence type="ECO:0000256" key="1">
    <source>
        <dbReference type="ARBA" id="ARBA00004479"/>
    </source>
</evidence>
<evidence type="ECO:0000313" key="20">
    <source>
        <dbReference type="Proteomes" id="UP000549394"/>
    </source>
</evidence>
<feature type="compositionally biased region" description="Low complexity" evidence="15">
    <location>
        <begin position="451"/>
        <end position="465"/>
    </location>
</feature>
<dbReference type="EC" id="4.6.1.2" evidence="2 14"/>
<evidence type="ECO:0000256" key="3">
    <source>
        <dbReference type="ARBA" id="ARBA00022692"/>
    </source>
</evidence>
<dbReference type="InterPro" id="IPR028082">
    <property type="entry name" value="Peripla_BP_I"/>
</dbReference>
<evidence type="ECO:0000256" key="14">
    <source>
        <dbReference type="RuleBase" id="RU003431"/>
    </source>
</evidence>
<dbReference type="SUPFAM" id="SSF56112">
    <property type="entry name" value="Protein kinase-like (PK-like)"/>
    <property type="match status" value="1"/>
</dbReference>
<dbReference type="InterPro" id="IPR018297">
    <property type="entry name" value="A/G_cyclase_CS"/>
</dbReference>
<protein>
    <recommendedName>
        <fullName evidence="2 14">Guanylate cyclase</fullName>
        <ecNumber evidence="2 14">4.6.1.2</ecNumber>
    </recommendedName>
</protein>
<sequence>MTSAAAVDIAIQTINSNPKWNADGEIELSMVYRDSDCDSLLTVGHTCDLLVNETIDALIGPPCSRACKPAAELASFYNVPIISWVATDYGLRDRTRYTTLARTSIRIAAVMFEGLVWEDAGESITKVLKDRNIELVVLEKYKNDPSKTFINSVLEKIRVRARIVALINPREHRRKFLLRAHEKGMTNGDYVFYTMDILPQEDILNSMQTWQGNDGRDSTAKQAFESVFHIVLAAPSSVAQSQFRGEVARRMRFPPWNVNLPPGTLGDPFAAFLHDAVLIYSIGLNVTLKLGQNPRNGEAVISNLKEKFFQGMSGNIVLDGNADREPDFWIMDMNPATGIFEKMAEVLNTDDGHMEFRRDIQPPYWPNGLTGHENAPEDIPKCGFLNELCVEADNSWISIVASLIALISIGGLLGVGFYFYRKSQFENRLLAASWKISLEELELLKTQGTSSNISLSSKSTTSNSNEEPAPPVKTETVSKSINSFGQVSQVFTEISLYKGTLASLKPVKKDHVELSRKVLIEFGEIRDISHENLNTFLGACVSPQNIYVLWQYCKRGSIQDVVMNDDLKLESNFKMSFMIDIVKGMLYLHKSILHSNGNLKSSNCLVNERWTVKITDYGLNNFLDGQIYEDSQQYELYKRKLWTAPEILRENYPPLKGSQKGDVYSFAIICSEILNRSEPYSFNEMTPRDVVHRIRNSESIPFRPKLPENCEFGYKMIELIHNMWHDIPEERPTFSSIRGSLLRLNRGEYAKNLETTVQERTEQISEEKAKSDPGTKIEPESYRESSIYFSDIVGFTTLSSDSTPMQIVDFLNDLYTCFDGVVSDHDVYKVETIGDAYMVVSGVPNRNGRKHLTEIADISLDLLSSVTNFCIRHRPKEQLRLRIGLHTGPVVAGVIGNVMPRYCLFGDTVNLASKMESCGKPLRIHLSEDIFKCLTEFGLYSMIKRGNINIKGKGFLTTYWLYGKQGYDKPLPDFD</sequence>
<comment type="caution">
    <text evidence="19">The sequence shown here is derived from an EMBL/GenBank/DDBJ whole genome shotgun (WGS) entry which is preliminary data.</text>
</comment>
<keyword evidence="20" id="KW-1185">Reference proteome</keyword>
<evidence type="ECO:0000256" key="12">
    <source>
        <dbReference type="ARBA" id="ARBA00023293"/>
    </source>
</evidence>
<dbReference type="FunFam" id="3.30.70.1230:FF:000015">
    <property type="entry name" value="Guanylate cyclase"/>
    <property type="match status" value="1"/>
</dbReference>
<name>A0A7I8WDH3_9ANNE</name>
<proteinExistence type="inferred from homology"/>
<evidence type="ECO:0000259" key="18">
    <source>
        <dbReference type="PROSITE" id="PS50125"/>
    </source>
</evidence>
<evidence type="ECO:0000256" key="13">
    <source>
        <dbReference type="RuleBase" id="RU000405"/>
    </source>
</evidence>
<evidence type="ECO:0000256" key="6">
    <source>
        <dbReference type="ARBA" id="ARBA00022989"/>
    </source>
</evidence>
<feature type="domain" description="Protein kinase" evidence="17">
    <location>
        <begin position="473"/>
        <end position="742"/>
    </location>
</feature>
<evidence type="ECO:0000256" key="2">
    <source>
        <dbReference type="ARBA" id="ARBA00012202"/>
    </source>
</evidence>
<keyword evidence="6 16" id="KW-1133">Transmembrane helix</keyword>
<dbReference type="GO" id="GO:0004383">
    <property type="term" value="F:guanylate cyclase activity"/>
    <property type="evidence" value="ECO:0007669"/>
    <property type="project" value="UniProtKB-EC"/>
</dbReference>
<dbReference type="SUPFAM" id="SSF53822">
    <property type="entry name" value="Periplasmic binding protein-like I"/>
    <property type="match status" value="1"/>
</dbReference>
<dbReference type="InterPro" id="IPR029787">
    <property type="entry name" value="Nucleotide_cyclase"/>
</dbReference>
<accession>A0A7I8WDH3</accession>
<organism evidence="19 20">
    <name type="scientific">Dimorphilus gyrociliatus</name>
    <dbReference type="NCBI Taxonomy" id="2664684"/>
    <lineage>
        <taxon>Eukaryota</taxon>
        <taxon>Metazoa</taxon>
        <taxon>Spiralia</taxon>
        <taxon>Lophotrochozoa</taxon>
        <taxon>Annelida</taxon>
        <taxon>Polychaeta</taxon>
        <taxon>Polychaeta incertae sedis</taxon>
        <taxon>Dinophilidae</taxon>
        <taxon>Dimorphilus</taxon>
    </lineage>
</organism>
<keyword evidence="8 16" id="KW-0472">Membrane</keyword>
<dbReference type="CDD" id="cd06352">
    <property type="entry name" value="PBP1_NPR_GC-like"/>
    <property type="match status" value="1"/>
</dbReference>
<dbReference type="GO" id="GO:0035556">
    <property type="term" value="P:intracellular signal transduction"/>
    <property type="evidence" value="ECO:0007669"/>
    <property type="project" value="InterPro"/>
</dbReference>
<dbReference type="GO" id="GO:0005525">
    <property type="term" value="F:GTP binding"/>
    <property type="evidence" value="ECO:0007669"/>
    <property type="project" value="UniProtKB-KW"/>
</dbReference>
<keyword evidence="4" id="KW-0732">Signal</keyword>
<dbReference type="SMART" id="SM00044">
    <property type="entry name" value="CYCc"/>
    <property type="match status" value="1"/>
</dbReference>
<evidence type="ECO:0000256" key="8">
    <source>
        <dbReference type="ARBA" id="ARBA00023136"/>
    </source>
</evidence>
<dbReference type="PROSITE" id="PS50011">
    <property type="entry name" value="PROTEIN_KINASE_DOM"/>
    <property type="match status" value="1"/>
</dbReference>
<dbReference type="PROSITE" id="PS50125">
    <property type="entry name" value="GUANYLATE_CYCLASE_2"/>
    <property type="match status" value="1"/>
</dbReference>
<dbReference type="PANTHER" id="PTHR11920">
    <property type="entry name" value="GUANYLYL CYCLASE"/>
    <property type="match status" value="1"/>
</dbReference>
<dbReference type="PRINTS" id="PR00255">
    <property type="entry name" value="NATPEPTIDER"/>
</dbReference>
<dbReference type="Gene3D" id="1.10.510.10">
    <property type="entry name" value="Transferase(Phosphotransferase) domain 1"/>
    <property type="match status" value="1"/>
</dbReference>
<dbReference type="GO" id="GO:0004016">
    <property type="term" value="F:adenylate cyclase activity"/>
    <property type="evidence" value="ECO:0007669"/>
    <property type="project" value="TreeGrafter"/>
</dbReference>
<dbReference type="AlphaFoldDB" id="A0A7I8WDH3"/>
<dbReference type="InterPro" id="IPR050401">
    <property type="entry name" value="Cyclic_nucleotide_synthase"/>
</dbReference>
<comment type="subcellular location">
    <subcellularLocation>
        <location evidence="1">Membrane</location>
        <topology evidence="1">Single-pass type I membrane protein</topology>
    </subcellularLocation>
</comment>
<dbReference type="CDD" id="cd07302">
    <property type="entry name" value="CHD"/>
    <property type="match status" value="1"/>
</dbReference>
<dbReference type="InterPro" id="IPR001245">
    <property type="entry name" value="Ser-Thr/Tyr_kinase_cat_dom"/>
</dbReference>
<feature type="region of interest" description="Disordered" evidence="15">
    <location>
        <begin position="757"/>
        <end position="778"/>
    </location>
</feature>
<dbReference type="InterPro" id="IPR000719">
    <property type="entry name" value="Prot_kinase_dom"/>
</dbReference>
<dbReference type="InterPro" id="IPR001170">
    <property type="entry name" value="ANPR/GUC"/>
</dbReference>
<evidence type="ECO:0000256" key="5">
    <source>
        <dbReference type="ARBA" id="ARBA00022741"/>
    </source>
</evidence>
<feature type="domain" description="Guanylate cyclase" evidence="18">
    <location>
        <begin position="786"/>
        <end position="916"/>
    </location>
</feature>
<keyword evidence="10" id="KW-0325">Glycoprotein</keyword>
<dbReference type="Gene3D" id="3.30.70.1230">
    <property type="entry name" value="Nucleotide cyclase"/>
    <property type="match status" value="1"/>
</dbReference>
<evidence type="ECO:0000256" key="11">
    <source>
        <dbReference type="ARBA" id="ARBA00023239"/>
    </source>
</evidence>
<evidence type="ECO:0000256" key="15">
    <source>
        <dbReference type="SAM" id="MobiDB-lite"/>
    </source>
</evidence>
<keyword evidence="5" id="KW-0547">Nucleotide-binding</keyword>
<dbReference type="OrthoDB" id="1890790at2759"/>
<comment type="similarity">
    <text evidence="13">Belongs to the adenylyl cyclase class-4/guanylyl cyclase family.</text>
</comment>
<dbReference type="GO" id="GO:0005886">
    <property type="term" value="C:plasma membrane"/>
    <property type="evidence" value="ECO:0007669"/>
    <property type="project" value="TreeGrafter"/>
</dbReference>
<evidence type="ECO:0000256" key="9">
    <source>
        <dbReference type="ARBA" id="ARBA00023170"/>
    </source>
</evidence>
<reference evidence="19 20" key="1">
    <citation type="submission" date="2020-08" db="EMBL/GenBank/DDBJ databases">
        <authorList>
            <person name="Hejnol A."/>
        </authorList>
    </citation>
    <scope>NUCLEOTIDE SEQUENCE [LARGE SCALE GENOMIC DNA]</scope>
</reference>
<dbReference type="GO" id="GO:0001653">
    <property type="term" value="F:peptide receptor activity"/>
    <property type="evidence" value="ECO:0007669"/>
    <property type="project" value="TreeGrafter"/>
</dbReference>
<dbReference type="Pfam" id="PF00211">
    <property type="entry name" value="Guanylate_cyc"/>
    <property type="match status" value="1"/>
</dbReference>
<dbReference type="EMBL" id="CAJFCJ010000033">
    <property type="protein sequence ID" value="CAD5126154.1"/>
    <property type="molecule type" value="Genomic_DNA"/>
</dbReference>
<dbReference type="InterPro" id="IPR001054">
    <property type="entry name" value="A/G_cyclase"/>
</dbReference>
<gene>
    <name evidence="19" type="ORF">DGYR_LOCUS13424</name>
</gene>
<dbReference type="InterPro" id="IPR011009">
    <property type="entry name" value="Kinase-like_dom_sf"/>
</dbReference>
<dbReference type="GO" id="GO:0004672">
    <property type="term" value="F:protein kinase activity"/>
    <property type="evidence" value="ECO:0007669"/>
    <property type="project" value="InterPro"/>
</dbReference>
<evidence type="ECO:0000256" key="16">
    <source>
        <dbReference type="SAM" id="Phobius"/>
    </source>
</evidence>
<evidence type="ECO:0000256" key="4">
    <source>
        <dbReference type="ARBA" id="ARBA00022729"/>
    </source>
</evidence>
<dbReference type="PROSITE" id="PS00452">
    <property type="entry name" value="GUANYLATE_CYCLASE_1"/>
    <property type="match status" value="1"/>
</dbReference>
<keyword evidence="3 16" id="KW-0812">Transmembrane</keyword>
<evidence type="ECO:0000313" key="19">
    <source>
        <dbReference type="EMBL" id="CAD5126154.1"/>
    </source>
</evidence>
<dbReference type="Gene3D" id="3.40.50.2300">
    <property type="match status" value="2"/>
</dbReference>
<dbReference type="GO" id="GO:0005524">
    <property type="term" value="F:ATP binding"/>
    <property type="evidence" value="ECO:0007669"/>
    <property type="project" value="InterPro"/>
</dbReference>
<keyword evidence="12 14" id="KW-0141">cGMP biosynthesis</keyword>
<dbReference type="PANTHER" id="PTHR11920:SF502">
    <property type="entry name" value="GUANYLATE CYCLASE"/>
    <property type="match status" value="1"/>
</dbReference>
<comment type="catalytic activity">
    <reaction evidence="14">
        <text>GTP = 3',5'-cyclic GMP + diphosphate</text>
        <dbReference type="Rhea" id="RHEA:13665"/>
        <dbReference type="ChEBI" id="CHEBI:33019"/>
        <dbReference type="ChEBI" id="CHEBI:37565"/>
        <dbReference type="ChEBI" id="CHEBI:57746"/>
        <dbReference type="EC" id="4.6.1.2"/>
    </reaction>
</comment>